<dbReference type="InterPro" id="IPR000073">
    <property type="entry name" value="AB_hydrolase_1"/>
</dbReference>
<dbReference type="EMBL" id="FOWD01000014">
    <property type="protein sequence ID" value="SFO23141.1"/>
    <property type="molecule type" value="Genomic_DNA"/>
</dbReference>
<reference evidence="2 3" key="1">
    <citation type="submission" date="2016-10" db="EMBL/GenBank/DDBJ databases">
        <authorList>
            <person name="de Groot N.N."/>
        </authorList>
    </citation>
    <scope>NUCLEOTIDE SEQUENCE [LARGE SCALE GENOMIC DNA]</scope>
    <source>
        <strain evidence="2 3">DSM 1283</strain>
    </source>
</reference>
<dbReference type="PANTHER" id="PTHR43798:SF33">
    <property type="entry name" value="HYDROLASE, PUTATIVE (AFU_ORTHOLOGUE AFUA_2G14860)-RELATED"/>
    <property type="match status" value="1"/>
</dbReference>
<dbReference type="Proteomes" id="UP000198806">
    <property type="component" value="Unassembled WGS sequence"/>
</dbReference>
<protein>
    <submittedName>
        <fullName evidence="2">Pimeloyl-ACP methyl ester carboxylesterase</fullName>
    </submittedName>
</protein>
<dbReference type="PRINTS" id="PR00412">
    <property type="entry name" value="EPOXHYDRLASE"/>
</dbReference>
<dbReference type="InterPro" id="IPR050266">
    <property type="entry name" value="AB_hydrolase_sf"/>
</dbReference>
<dbReference type="OrthoDB" id="9808398at2"/>
<evidence type="ECO:0000313" key="3">
    <source>
        <dbReference type="Proteomes" id="UP000198806"/>
    </source>
</evidence>
<accession>A0A1I5FIK6</accession>
<dbReference type="GO" id="GO:0016020">
    <property type="term" value="C:membrane"/>
    <property type="evidence" value="ECO:0007669"/>
    <property type="project" value="TreeGrafter"/>
</dbReference>
<keyword evidence="3" id="KW-1185">Reference proteome</keyword>
<proteinExistence type="predicted"/>
<dbReference type="AlphaFoldDB" id="A0A1I5FIK6"/>
<gene>
    <name evidence="2" type="ORF">SAMN04489757_11426</name>
</gene>
<evidence type="ECO:0000313" key="2">
    <source>
        <dbReference type="EMBL" id="SFO23141.1"/>
    </source>
</evidence>
<dbReference type="RefSeq" id="WP_091686433.1">
    <property type="nucleotide sequence ID" value="NZ_BAABFM010000048.1"/>
</dbReference>
<dbReference type="Gene3D" id="3.40.50.1820">
    <property type="entry name" value="alpha/beta hydrolase"/>
    <property type="match status" value="1"/>
</dbReference>
<evidence type="ECO:0000259" key="1">
    <source>
        <dbReference type="Pfam" id="PF00561"/>
    </source>
</evidence>
<dbReference type="GO" id="GO:0003824">
    <property type="term" value="F:catalytic activity"/>
    <property type="evidence" value="ECO:0007669"/>
    <property type="project" value="InterPro"/>
</dbReference>
<dbReference type="InterPro" id="IPR000639">
    <property type="entry name" value="Epox_hydrolase-like"/>
</dbReference>
<dbReference type="InterPro" id="IPR029058">
    <property type="entry name" value="AB_hydrolase_fold"/>
</dbReference>
<sequence>MTKEVFLKSVDLPNGETLAYREMGEGSKVLLVIHGNYCSSVHMDIIMDNMPDGYKIYAPDLRGYGDSTYNTPISSLKELAEDVKLLADELGLKQFDIFGWSLGGGVVLQFAADYPDFVRKAAVSGSVGIKGFPLYKTGPDFKPSAERITTMEEIAKDPLIAAPVLNIYKNRDKATLKQIFNASIYTGNNINPETYDKYLEATLKQRNLVEADYALTSFNMTHEHSGVVEGTGDIDKIKGPVLVMQGTKDVVVSKEQYQTIKDGLGDRAVIAEFEGCGHAPMVDETEEFMQVLLNFLGK</sequence>
<dbReference type="SUPFAM" id="SSF53474">
    <property type="entry name" value="alpha/beta-Hydrolases"/>
    <property type="match status" value="1"/>
</dbReference>
<dbReference type="STRING" id="1527.SAMN04489757_11426"/>
<name>A0A1I5FIK6_9FIRM</name>
<feature type="domain" description="AB hydrolase-1" evidence="1">
    <location>
        <begin position="29"/>
        <end position="283"/>
    </location>
</feature>
<organism evidence="2 3">
    <name type="scientific">Anaerocolumna aminovalerica</name>
    <dbReference type="NCBI Taxonomy" id="1527"/>
    <lineage>
        <taxon>Bacteria</taxon>
        <taxon>Bacillati</taxon>
        <taxon>Bacillota</taxon>
        <taxon>Clostridia</taxon>
        <taxon>Lachnospirales</taxon>
        <taxon>Lachnospiraceae</taxon>
        <taxon>Anaerocolumna</taxon>
    </lineage>
</organism>
<dbReference type="PANTHER" id="PTHR43798">
    <property type="entry name" value="MONOACYLGLYCEROL LIPASE"/>
    <property type="match status" value="1"/>
</dbReference>
<dbReference type="PRINTS" id="PR00111">
    <property type="entry name" value="ABHYDROLASE"/>
</dbReference>
<dbReference type="Pfam" id="PF00561">
    <property type="entry name" value="Abhydrolase_1"/>
    <property type="match status" value="1"/>
</dbReference>